<organism evidence="1 2">
    <name type="scientific">Candidatus Methanogaster sp</name>
    <dbReference type="NCBI Taxonomy" id="3386292"/>
    <lineage>
        <taxon>Archaea</taxon>
        <taxon>Methanobacteriati</taxon>
        <taxon>Methanobacteriota</taxon>
        <taxon>Stenosarchaea group</taxon>
        <taxon>Methanomicrobia</taxon>
        <taxon>Methanosarcinales</taxon>
        <taxon>ANME-2 cluster</taxon>
        <taxon>Candidatus Methanogasteraceae</taxon>
        <taxon>Candidatus Methanogaster</taxon>
    </lineage>
</organism>
<comment type="caution">
    <text evidence="1">The sequence shown here is derived from an EMBL/GenBank/DDBJ whole genome shotgun (WGS) entry which is preliminary data.</text>
</comment>
<accession>A0AC61KY89</accession>
<protein>
    <submittedName>
        <fullName evidence="1">IS200/IS605 family transposase</fullName>
    </submittedName>
</protein>
<dbReference type="EMBL" id="PQXF01000107">
    <property type="protein sequence ID" value="PXF56372.1"/>
    <property type="molecule type" value="Genomic_DNA"/>
</dbReference>
<name>A0AC61KY89_9EURY</name>
<sequence length="148" mass="18142">MSKRFRRLSHTLYECKYHIVFCPKYRYRILKDKLGEDVRLEIYRLCRQKEEVEILELNIQPDHVHTVIWIPPKYAVSNFMGFLKGKLALRLFNKYEHLSRRYWGRHLWSRGYCVSTVGLDEDKIRQYVKWQEQQESQAEELAQQKLFD</sequence>
<dbReference type="Proteomes" id="UP000248329">
    <property type="component" value="Unassembled WGS sequence"/>
</dbReference>
<reference evidence="1" key="1">
    <citation type="submission" date="2018-01" db="EMBL/GenBank/DDBJ databases">
        <authorList>
            <person name="Krukenberg V."/>
        </authorList>
    </citation>
    <scope>NUCLEOTIDE SEQUENCE</scope>
    <source>
        <strain evidence="1">E20ANME2</strain>
    </source>
</reference>
<proteinExistence type="predicted"/>
<evidence type="ECO:0000313" key="1">
    <source>
        <dbReference type="EMBL" id="PXF56372.1"/>
    </source>
</evidence>
<gene>
    <name evidence="1" type="ORF">C4B59_17005</name>
</gene>
<evidence type="ECO:0000313" key="2">
    <source>
        <dbReference type="Proteomes" id="UP000248329"/>
    </source>
</evidence>